<keyword evidence="2 7" id="KW-0812">Transmembrane</keyword>
<dbReference type="Pfam" id="PF08016">
    <property type="entry name" value="PKD_channel"/>
    <property type="match status" value="1"/>
</dbReference>
<keyword evidence="4 7" id="KW-1133">Transmembrane helix</keyword>
<keyword evidence="10" id="KW-0675">Receptor</keyword>
<dbReference type="GO" id="GO:0005262">
    <property type="term" value="F:calcium channel activity"/>
    <property type="evidence" value="ECO:0007669"/>
    <property type="project" value="TreeGrafter"/>
</dbReference>
<feature type="transmembrane region" description="Helical" evidence="7">
    <location>
        <begin position="1000"/>
        <end position="1019"/>
    </location>
</feature>
<name>A0A2B4RD58_STYPI</name>
<feature type="transmembrane region" description="Helical" evidence="7">
    <location>
        <begin position="356"/>
        <end position="377"/>
    </location>
</feature>
<dbReference type="InterPro" id="IPR013122">
    <property type="entry name" value="PKD1_2_channel"/>
</dbReference>
<evidence type="ECO:0000256" key="3">
    <source>
        <dbReference type="ARBA" id="ARBA00022737"/>
    </source>
</evidence>
<evidence type="ECO:0000256" key="5">
    <source>
        <dbReference type="ARBA" id="ARBA00023136"/>
    </source>
</evidence>
<keyword evidence="5 7" id="KW-0472">Membrane</keyword>
<evidence type="ECO:0000256" key="6">
    <source>
        <dbReference type="SAM" id="MobiDB-lite"/>
    </source>
</evidence>
<dbReference type="AlphaFoldDB" id="A0A2B4RD58"/>
<reference evidence="11" key="1">
    <citation type="journal article" date="2017" name="bioRxiv">
        <title>Comparative analysis of the genomes of Stylophora pistillata and Acropora digitifera provides evidence for extensive differences between species of corals.</title>
        <authorList>
            <person name="Voolstra C.R."/>
            <person name="Li Y."/>
            <person name="Liew Y.J."/>
            <person name="Baumgarten S."/>
            <person name="Zoccola D."/>
            <person name="Flot J.-F."/>
            <person name="Tambutte S."/>
            <person name="Allemand D."/>
            <person name="Aranda M."/>
        </authorList>
    </citation>
    <scope>NUCLEOTIDE SEQUENCE [LARGE SCALE GENOMIC DNA]</scope>
</reference>
<dbReference type="OrthoDB" id="6151340at2759"/>
<dbReference type="Gene3D" id="1.25.40.20">
    <property type="entry name" value="Ankyrin repeat-containing domain"/>
    <property type="match status" value="1"/>
</dbReference>
<feature type="domain" description="Ion transport" evidence="8">
    <location>
        <begin position="368"/>
        <end position="631"/>
    </location>
</feature>
<feature type="transmembrane region" description="Helical" evidence="7">
    <location>
        <begin position="501"/>
        <end position="520"/>
    </location>
</feature>
<dbReference type="GO" id="GO:0005886">
    <property type="term" value="C:plasma membrane"/>
    <property type="evidence" value="ECO:0007669"/>
    <property type="project" value="TreeGrafter"/>
</dbReference>
<feature type="transmembrane region" description="Helical" evidence="7">
    <location>
        <begin position="459"/>
        <end position="480"/>
    </location>
</feature>
<organism evidence="10 11">
    <name type="scientific">Stylophora pistillata</name>
    <name type="common">Smooth cauliflower coral</name>
    <dbReference type="NCBI Taxonomy" id="50429"/>
    <lineage>
        <taxon>Eukaryota</taxon>
        <taxon>Metazoa</taxon>
        <taxon>Cnidaria</taxon>
        <taxon>Anthozoa</taxon>
        <taxon>Hexacorallia</taxon>
        <taxon>Scleractinia</taxon>
        <taxon>Astrocoeniina</taxon>
        <taxon>Pocilloporidae</taxon>
        <taxon>Stylophora</taxon>
    </lineage>
</organism>
<feature type="transmembrane region" description="Helical" evidence="7">
    <location>
        <begin position="1057"/>
        <end position="1080"/>
    </location>
</feature>
<dbReference type="GO" id="GO:0098703">
    <property type="term" value="P:calcium ion import across plasma membrane"/>
    <property type="evidence" value="ECO:0007669"/>
    <property type="project" value="TreeGrafter"/>
</dbReference>
<comment type="subcellular location">
    <subcellularLocation>
        <location evidence="1">Membrane</location>
        <topology evidence="1">Multi-pass membrane protein</topology>
    </subcellularLocation>
</comment>
<evidence type="ECO:0000256" key="7">
    <source>
        <dbReference type="SAM" id="Phobius"/>
    </source>
</evidence>
<dbReference type="SUPFAM" id="SSF48403">
    <property type="entry name" value="Ankyrin repeat"/>
    <property type="match status" value="1"/>
</dbReference>
<feature type="region of interest" description="Disordered" evidence="6">
    <location>
        <begin position="1"/>
        <end position="21"/>
    </location>
</feature>
<dbReference type="InterPro" id="IPR024862">
    <property type="entry name" value="TRPV"/>
</dbReference>
<evidence type="ECO:0000256" key="4">
    <source>
        <dbReference type="ARBA" id="ARBA00022989"/>
    </source>
</evidence>
<protein>
    <submittedName>
        <fullName evidence="10">Transient receptor potential cation channel subfamily V member 4</fullName>
    </submittedName>
</protein>
<keyword evidence="11" id="KW-1185">Reference proteome</keyword>
<dbReference type="Proteomes" id="UP000225706">
    <property type="component" value="Unassembled WGS sequence"/>
</dbReference>
<gene>
    <name evidence="10" type="primary">Trpv4</name>
    <name evidence="10" type="ORF">AWC38_SpisGene20696</name>
</gene>
<comment type="caution">
    <text evidence="10">The sequence shown here is derived from an EMBL/GenBank/DDBJ whole genome shotgun (WGS) entry which is preliminary data.</text>
</comment>
<feature type="transmembrane region" description="Helical" evidence="7">
    <location>
        <begin position="597"/>
        <end position="620"/>
    </location>
</feature>
<evidence type="ECO:0000259" key="8">
    <source>
        <dbReference type="Pfam" id="PF00520"/>
    </source>
</evidence>
<evidence type="ECO:0000259" key="9">
    <source>
        <dbReference type="Pfam" id="PF08016"/>
    </source>
</evidence>
<evidence type="ECO:0000256" key="1">
    <source>
        <dbReference type="ARBA" id="ARBA00004141"/>
    </source>
</evidence>
<proteinExistence type="predicted"/>
<dbReference type="PANTHER" id="PTHR10582">
    <property type="entry name" value="TRANSIENT RECEPTOR POTENTIAL ION CHANNEL PROTEIN"/>
    <property type="match status" value="1"/>
</dbReference>
<dbReference type="InterPro" id="IPR005821">
    <property type="entry name" value="Ion_trans_dom"/>
</dbReference>
<sequence length="1172" mass="136748">MTKRERELERVEKSTERGDQPVIDRCRDHQRGDLTEDEFDEEFWVHLKQNKGLSWSRAMDEVRVESLVQKYKDSGEMNNNDPALLMLKIWPASKHYKDNPDKLPGLEQQINRFLEILLESERNSGNRYKAFQDEDDKTRKTLMHYAAELGFLHVTKTLARECPLMLTKMTEDQLKPVKRRAMLPVELAIVAENDDVAAYLIRVMGHGRVQSLLSWTPEDMTNPRPSLFSFKAIIENPKLQKTVVAVLDQMVIPHWPYLPQRQENYETEQQMEVIEGVWKTITDDPLNYHFYYHILDGDEEGRPPKIVASDEHKQIENKYFNRRDKSCLYAIATSNNKEALQHPVVRMLIKTKWKSYGHLFLSLQAALYCIFLLFLSSSLLHASTKLDPTHYSGALDLLRGFCEVVTLLIVVFYICEEINQLRIEGHSYFTEWMALFDWLGLLLILCIIPLRYMDHKAQWMVSSLAFLFNFLRIFKFSCVSRTTGLYTQTLAKIILQDVTRSMAVFIVIFFSFCGALSLSLCYSGSSENQELRCVSVEYISPFQSYEVVFENKETGKQTKQNNEGCVPLCGFGDVLLNGFRALSEQYPMAEDYSTLNWLSVLLMMAYMGTVTVILLNILVAQMSTTYTQAKKVARLEYDVDRILQLSRMERFPFLEHDEKDGQTDEVHRKQTEGLSWNRAIDEVSVERLIQKCKDNGELYGKDPALLMLKQWPETRQYKEDPERLPGLEQLINRFLKILLESESNSDSRYEKFRDEEDKTKKTLLHYAAELGFLHVTKTLLKKCPGLLAVKTKEAKKMRMLLPVELALAAEKDEVAAYLIRMMWHERALSLFSWIPDDLTNPQLTFFSFKSIIDNPKMKKTVLAVLDQMVNPHWPHLPKRREKYETEEEEEGIEGVWNTITDDPLDYHFYYHILDGDEGGRPPCYKISGEQPLGDNKYFNRKDKSCLHLIAKSPNKEALQHPVVRMLIKTKWKSYGHLFLRTTGLYTKTMAKMIQQDLKRFLTVFAVILLSFCGALFLSLRYSEKSQQFRGLKDVLLSGFRVLFEQRAFAEDYSGSNWLAVLLTMVYMGTVTVILFNILIAQMSTTYTQAKKVARLEYDVDRILHLTRMERIPFLNLRTKYYKEGEWISEKKLAEELLEFSEDRNPWESVEEKLLAIRGMMRKMVKDMRHGRE</sequence>
<feature type="domain" description="Polycystin cation channel PKD1/PKD2" evidence="9">
    <location>
        <begin position="978"/>
        <end position="1088"/>
    </location>
</feature>
<feature type="transmembrane region" description="Helical" evidence="7">
    <location>
        <begin position="435"/>
        <end position="453"/>
    </location>
</feature>
<dbReference type="InterPro" id="IPR036770">
    <property type="entry name" value="Ankyrin_rpt-contain_sf"/>
</dbReference>
<dbReference type="EMBL" id="LSMT01000686">
    <property type="protein sequence ID" value="PFX15096.1"/>
    <property type="molecule type" value="Genomic_DNA"/>
</dbReference>
<evidence type="ECO:0000256" key="2">
    <source>
        <dbReference type="ARBA" id="ARBA00022692"/>
    </source>
</evidence>
<accession>A0A2B4RD58</accession>
<feature type="transmembrane region" description="Helical" evidence="7">
    <location>
        <begin position="397"/>
        <end position="415"/>
    </location>
</feature>
<dbReference type="Pfam" id="PF00520">
    <property type="entry name" value="Ion_trans"/>
    <property type="match status" value="1"/>
</dbReference>
<evidence type="ECO:0000313" key="11">
    <source>
        <dbReference type="Proteomes" id="UP000225706"/>
    </source>
</evidence>
<dbReference type="PANTHER" id="PTHR10582:SF2">
    <property type="entry name" value="INACTIVE"/>
    <property type="match status" value="1"/>
</dbReference>
<evidence type="ECO:0000313" key="10">
    <source>
        <dbReference type="EMBL" id="PFX15096.1"/>
    </source>
</evidence>
<keyword evidence="3" id="KW-0677">Repeat</keyword>